<sequence>MNKFGIKVIDVNGNEFLLCKEGSSEFETFKTYEDADDFNYEFEDTLTDGLSSVVVEINA</sequence>
<protein>
    <recommendedName>
        <fullName evidence="3">Phage protein</fullName>
    </recommendedName>
</protein>
<keyword evidence="2" id="KW-1185">Reference proteome</keyword>
<dbReference type="EMBL" id="JAMDLY010000024">
    <property type="protein sequence ID" value="MCY9532961.1"/>
    <property type="molecule type" value="Genomic_DNA"/>
</dbReference>
<gene>
    <name evidence="1" type="ORF">M5X04_26995</name>
</gene>
<organism evidence="1 2">
    <name type="scientific">Paenibacillus alvei</name>
    <name type="common">Bacillus alvei</name>
    <dbReference type="NCBI Taxonomy" id="44250"/>
    <lineage>
        <taxon>Bacteria</taxon>
        <taxon>Bacillati</taxon>
        <taxon>Bacillota</taxon>
        <taxon>Bacilli</taxon>
        <taxon>Bacillales</taxon>
        <taxon>Paenibacillaceae</taxon>
        <taxon>Paenibacillus</taxon>
    </lineage>
</organism>
<dbReference type="RefSeq" id="WP_268633045.1">
    <property type="nucleotide sequence ID" value="NZ_JAMDLY010000024.1"/>
</dbReference>
<reference evidence="1 2" key="1">
    <citation type="submission" date="2022-05" db="EMBL/GenBank/DDBJ databases">
        <title>Genome Sequencing of Bee-Associated Microbes.</title>
        <authorList>
            <person name="Dunlap C."/>
        </authorList>
    </citation>
    <scope>NUCLEOTIDE SEQUENCE [LARGE SCALE GENOMIC DNA]</scope>
    <source>
        <strain evidence="1 2">NRRL NRS-750</strain>
    </source>
</reference>
<comment type="caution">
    <text evidence="1">The sequence shown here is derived from an EMBL/GenBank/DDBJ whole genome shotgun (WGS) entry which is preliminary data.</text>
</comment>
<evidence type="ECO:0000313" key="1">
    <source>
        <dbReference type="EMBL" id="MCY9532961.1"/>
    </source>
</evidence>
<evidence type="ECO:0000313" key="2">
    <source>
        <dbReference type="Proteomes" id="UP001527090"/>
    </source>
</evidence>
<evidence type="ECO:0008006" key="3">
    <source>
        <dbReference type="Google" id="ProtNLM"/>
    </source>
</evidence>
<proteinExistence type="predicted"/>
<accession>A0ABT4EGT2</accession>
<dbReference type="Proteomes" id="UP001527090">
    <property type="component" value="Unassembled WGS sequence"/>
</dbReference>
<name>A0ABT4EGT2_PAEAL</name>